<dbReference type="InterPro" id="IPR000719">
    <property type="entry name" value="Prot_kinase_dom"/>
</dbReference>
<dbReference type="SUPFAM" id="SSF54427">
    <property type="entry name" value="NTF2-like"/>
    <property type="match status" value="1"/>
</dbReference>
<keyword evidence="2" id="KW-0597">Phosphoprotein</keyword>
<evidence type="ECO:0000256" key="5">
    <source>
        <dbReference type="SAM" id="MobiDB-lite"/>
    </source>
</evidence>
<dbReference type="SMART" id="SM00220">
    <property type="entry name" value="S_TKc"/>
    <property type="match status" value="1"/>
</dbReference>
<organism evidence="7 8">
    <name type="scientific">Phaedon cochleariae</name>
    <name type="common">Mustard beetle</name>
    <dbReference type="NCBI Taxonomy" id="80249"/>
    <lineage>
        <taxon>Eukaryota</taxon>
        <taxon>Metazoa</taxon>
        <taxon>Ecdysozoa</taxon>
        <taxon>Arthropoda</taxon>
        <taxon>Hexapoda</taxon>
        <taxon>Insecta</taxon>
        <taxon>Pterygota</taxon>
        <taxon>Neoptera</taxon>
        <taxon>Endopterygota</taxon>
        <taxon>Coleoptera</taxon>
        <taxon>Polyphaga</taxon>
        <taxon>Cucujiformia</taxon>
        <taxon>Chrysomeloidea</taxon>
        <taxon>Chrysomelidae</taxon>
        <taxon>Chrysomelinae</taxon>
        <taxon>Chrysomelini</taxon>
        <taxon>Phaedon</taxon>
    </lineage>
</organism>
<dbReference type="AlphaFoldDB" id="A0A9N9SE26"/>
<dbReference type="Gene3D" id="1.10.510.10">
    <property type="entry name" value="Transferase(Phosphotransferase) domain 1"/>
    <property type="match status" value="1"/>
</dbReference>
<gene>
    <name evidence="7" type="ORF">PHAECO_LOCUS3737</name>
</gene>
<dbReference type="PROSITE" id="PS50011">
    <property type="entry name" value="PROTEIN_KINASE_DOM"/>
    <property type="match status" value="1"/>
</dbReference>
<dbReference type="Pfam" id="PF00069">
    <property type="entry name" value="Pkinase"/>
    <property type="match status" value="1"/>
</dbReference>
<evidence type="ECO:0000256" key="4">
    <source>
        <dbReference type="ARBA" id="ARBA00022777"/>
    </source>
</evidence>
<dbReference type="EMBL" id="OU896719">
    <property type="protein sequence ID" value="CAG9816029.1"/>
    <property type="molecule type" value="Genomic_DNA"/>
</dbReference>
<reference evidence="7" key="1">
    <citation type="submission" date="2022-01" db="EMBL/GenBank/DDBJ databases">
        <authorList>
            <person name="King R."/>
        </authorList>
    </citation>
    <scope>NUCLEOTIDE SEQUENCE</scope>
</reference>
<evidence type="ECO:0000256" key="2">
    <source>
        <dbReference type="ARBA" id="ARBA00022553"/>
    </source>
</evidence>
<dbReference type="InterPro" id="IPR013543">
    <property type="entry name" value="Ca/CaM-dep_prot_kinase-assoc"/>
</dbReference>
<keyword evidence="3" id="KW-0808">Transferase</keyword>
<feature type="region of interest" description="Disordered" evidence="5">
    <location>
        <begin position="268"/>
        <end position="301"/>
    </location>
</feature>
<dbReference type="Gene3D" id="3.10.450.50">
    <property type="match status" value="1"/>
</dbReference>
<feature type="domain" description="Protein kinase" evidence="6">
    <location>
        <begin position="1"/>
        <end position="264"/>
    </location>
</feature>
<proteinExistence type="predicted"/>
<dbReference type="Proteomes" id="UP001153737">
    <property type="component" value="Chromosome 13"/>
</dbReference>
<dbReference type="Pfam" id="PF08332">
    <property type="entry name" value="CaMKII_AD"/>
    <property type="match status" value="1"/>
</dbReference>
<accession>A0A9N9SE26</accession>
<protein>
    <recommendedName>
        <fullName evidence="6">Protein kinase domain-containing protein</fullName>
    </recommendedName>
</protein>
<evidence type="ECO:0000256" key="3">
    <source>
        <dbReference type="ARBA" id="ARBA00022679"/>
    </source>
</evidence>
<dbReference type="SUPFAM" id="SSF56112">
    <property type="entry name" value="Protein kinase-like (PK-like)"/>
    <property type="match status" value="1"/>
</dbReference>
<dbReference type="OrthoDB" id="442176at2759"/>
<dbReference type="FunFam" id="3.10.450.50:FF:000009">
    <property type="entry name" value="Calcium/calmodulin-dependent protein kinase type II"/>
    <property type="match status" value="1"/>
</dbReference>
<evidence type="ECO:0000256" key="1">
    <source>
        <dbReference type="ARBA" id="ARBA00022527"/>
    </source>
</evidence>
<dbReference type="InterPro" id="IPR011009">
    <property type="entry name" value="Kinase-like_dom_sf"/>
</dbReference>
<dbReference type="GO" id="GO:0005524">
    <property type="term" value="F:ATP binding"/>
    <property type="evidence" value="ECO:0007669"/>
    <property type="project" value="InterPro"/>
</dbReference>
<keyword evidence="1" id="KW-0723">Serine/threonine-protein kinase</keyword>
<feature type="region of interest" description="Disordered" evidence="5">
    <location>
        <begin position="198"/>
        <end position="244"/>
    </location>
</feature>
<dbReference type="Gene3D" id="6.10.140.620">
    <property type="match status" value="1"/>
</dbReference>
<name>A0A9N9SE26_PHACE</name>
<sequence>MVLGIALAAQYINANIKLWIELGTGKNIRVISVHGVASARVTGGELFEDIVAREFYSEADASHCIQQILESVNHCHQNGVVHRDLKKGAAVKLADFGLAIEVQGEQQAWFGFAGTPGYLSPEVLKKEPYGKPVDIWACGVILYILLQRERVASVVHRQETVDCLKKFNARRKLKGAILTTMLATRNFSSRSIIVKKGEGSQVKESTDSSTTLEDDDIKEDKKGGVDRSSTVIAKEPEGKPLTPDLFSCNSSEQTGVGAETISFISNLLGPGTPPQSPRMVTSISSGSPSSSVAAPPQAPRPNAFNLGQALLQGVQARRQEIIKMTEQLIEAINTGDFEAYTKICDPHLTAFEPEAMGNLVEGMDFHKFYFDNVLGKNCKAVNTTILNPHVHLLGEDAACIAYVRLTQYMDK</sequence>
<keyword evidence="4" id="KW-0418">Kinase</keyword>
<dbReference type="InterPro" id="IPR032710">
    <property type="entry name" value="NTF2-like_dom_sf"/>
</dbReference>
<dbReference type="PANTHER" id="PTHR24347">
    <property type="entry name" value="SERINE/THREONINE-PROTEIN KINASE"/>
    <property type="match status" value="1"/>
</dbReference>
<feature type="compositionally biased region" description="Low complexity" evidence="5">
    <location>
        <begin position="282"/>
        <end position="295"/>
    </location>
</feature>
<keyword evidence="8" id="KW-1185">Reference proteome</keyword>
<dbReference type="GO" id="GO:0005516">
    <property type="term" value="F:calmodulin binding"/>
    <property type="evidence" value="ECO:0007669"/>
    <property type="project" value="InterPro"/>
</dbReference>
<reference evidence="7" key="2">
    <citation type="submission" date="2022-10" db="EMBL/GenBank/DDBJ databases">
        <authorList>
            <consortium name="ENA_rothamsted_submissions"/>
            <consortium name="culmorum"/>
            <person name="King R."/>
        </authorList>
    </citation>
    <scope>NUCLEOTIDE SEQUENCE</scope>
</reference>
<dbReference type="GO" id="GO:0004683">
    <property type="term" value="F:calcium/calmodulin-dependent protein kinase activity"/>
    <property type="evidence" value="ECO:0007669"/>
    <property type="project" value="InterPro"/>
</dbReference>
<evidence type="ECO:0000313" key="7">
    <source>
        <dbReference type="EMBL" id="CAG9816029.1"/>
    </source>
</evidence>
<evidence type="ECO:0000313" key="8">
    <source>
        <dbReference type="Proteomes" id="UP001153737"/>
    </source>
</evidence>
<evidence type="ECO:0000259" key="6">
    <source>
        <dbReference type="PROSITE" id="PS50011"/>
    </source>
</evidence>